<keyword evidence="13" id="KW-1185">Reference proteome</keyword>
<dbReference type="InterPro" id="IPR006153">
    <property type="entry name" value="Cation/H_exchanger_TM"/>
</dbReference>
<dbReference type="RefSeq" id="WP_373392495.1">
    <property type="nucleotide sequence ID" value="NZ_JBCFQK010000021.1"/>
</dbReference>
<keyword evidence="8 10" id="KW-0472">Membrane</keyword>
<feature type="domain" description="Cation/H+ exchanger transmembrane" evidence="11">
    <location>
        <begin position="13"/>
        <end position="409"/>
    </location>
</feature>
<feature type="transmembrane region" description="Helical" evidence="10">
    <location>
        <begin position="55"/>
        <end position="74"/>
    </location>
</feature>
<dbReference type="PANTHER" id="PTHR10110">
    <property type="entry name" value="SODIUM/HYDROGEN EXCHANGER"/>
    <property type="match status" value="1"/>
</dbReference>
<sequence>MLENFPFYLAILIVILLLIMLADKIKVAYPILLVLAGLIISFIPGIPVINIEPELIFFIFLPPLLYEAAWKISWKEMWRWRRIITSFAFVVVFLSALSVALVANYIIPGFSLALGFLLGGIVSPPDAVSAGAILKFVKVPKSISSILEGESLLNDASSLIIFRFAMIAVATEQFIFYKAALNFSWMIIGGVGIGLFIGWIFMKAHQYMPTDANIDIVLSLLTPYVIYLAAEQVHSSGVLAVVCGGLLLANNRHRFLTSKSRLQGLNVWESFCFILNGLVFMLIGLDLPQITRGLEEANISIPTAVGYGIIITVVLMVSRILSSYGAVIITLIARNFITVADSRNPGLKAPFILGWTGMRGVVSLAAALSIPVYLNNGNGFPQRNLILFITFIVILLTLLIQGLTLPYFIRKAQFKTIDNALSRDEIYNTIRQELAEFAVNHLKTNYNNQVESNAALQHLIQRWEQHSNKIEDESIAIELKDIYLDLLNQQRQWLINKNKQDQSLDESIIRRQMHYLDIEEEKLRYL</sequence>
<organism evidence="12 13">
    <name type="scientific">Flavobacterium magnesitis</name>
    <dbReference type="NCBI Taxonomy" id="3138077"/>
    <lineage>
        <taxon>Bacteria</taxon>
        <taxon>Pseudomonadati</taxon>
        <taxon>Bacteroidota</taxon>
        <taxon>Flavobacteriia</taxon>
        <taxon>Flavobacteriales</taxon>
        <taxon>Flavobacteriaceae</taxon>
        <taxon>Flavobacterium</taxon>
    </lineage>
</organism>
<accession>A0ABV4TMM1</accession>
<feature type="transmembrane region" description="Helical" evidence="10">
    <location>
        <begin position="29"/>
        <end position="49"/>
    </location>
</feature>
<evidence type="ECO:0000256" key="9">
    <source>
        <dbReference type="ARBA" id="ARBA00023201"/>
    </source>
</evidence>
<feature type="transmembrane region" description="Helical" evidence="10">
    <location>
        <begin position="183"/>
        <end position="202"/>
    </location>
</feature>
<keyword evidence="6 10" id="KW-0915">Sodium</keyword>
<keyword evidence="10" id="KW-0050">Antiport</keyword>
<feature type="transmembrane region" description="Helical" evidence="10">
    <location>
        <begin position="86"/>
        <end position="107"/>
    </location>
</feature>
<protein>
    <submittedName>
        <fullName evidence="12">Na+/H+ antiporter</fullName>
    </submittedName>
</protein>
<evidence type="ECO:0000256" key="2">
    <source>
        <dbReference type="ARBA" id="ARBA00022448"/>
    </source>
</evidence>
<dbReference type="NCBIfam" id="TIGR00831">
    <property type="entry name" value="a_cpa1"/>
    <property type="match status" value="1"/>
</dbReference>
<evidence type="ECO:0000259" key="11">
    <source>
        <dbReference type="Pfam" id="PF00999"/>
    </source>
</evidence>
<feature type="transmembrane region" description="Helical" evidence="10">
    <location>
        <begin position="352"/>
        <end position="374"/>
    </location>
</feature>
<keyword evidence="3 10" id="KW-1003">Cell membrane</keyword>
<proteinExistence type="inferred from homology"/>
<dbReference type="PANTHER" id="PTHR10110:SF86">
    <property type="entry name" value="SODIUM_HYDROGEN EXCHANGER 7"/>
    <property type="match status" value="1"/>
</dbReference>
<feature type="transmembrane region" description="Helical" evidence="10">
    <location>
        <begin position="6"/>
        <end position="22"/>
    </location>
</feature>
<feature type="transmembrane region" description="Helical" evidence="10">
    <location>
        <begin position="236"/>
        <end position="253"/>
    </location>
</feature>
<evidence type="ECO:0000256" key="5">
    <source>
        <dbReference type="ARBA" id="ARBA00022989"/>
    </source>
</evidence>
<evidence type="ECO:0000313" key="12">
    <source>
        <dbReference type="EMBL" id="MFA9195342.1"/>
    </source>
</evidence>
<comment type="function">
    <text evidence="10">Na(+)/H(+) antiporter that extrudes sodium in exchange for external protons.</text>
</comment>
<dbReference type="InterPro" id="IPR004705">
    <property type="entry name" value="Cation/H_exchanger_CPA1_bac"/>
</dbReference>
<evidence type="ECO:0000256" key="10">
    <source>
        <dbReference type="RuleBase" id="RU366002"/>
    </source>
</evidence>
<evidence type="ECO:0000256" key="4">
    <source>
        <dbReference type="ARBA" id="ARBA00022692"/>
    </source>
</evidence>
<dbReference type="Proteomes" id="UP001574170">
    <property type="component" value="Unassembled WGS sequence"/>
</dbReference>
<dbReference type="Pfam" id="PF00999">
    <property type="entry name" value="Na_H_Exchanger"/>
    <property type="match status" value="1"/>
</dbReference>
<comment type="caution">
    <text evidence="12">The sequence shown here is derived from an EMBL/GenBank/DDBJ whole genome shotgun (WGS) entry which is preliminary data.</text>
</comment>
<keyword evidence="4 10" id="KW-0812">Transmembrane</keyword>
<evidence type="ECO:0000256" key="1">
    <source>
        <dbReference type="ARBA" id="ARBA00004651"/>
    </source>
</evidence>
<dbReference type="EMBL" id="JBCFQK010000021">
    <property type="protein sequence ID" value="MFA9195342.1"/>
    <property type="molecule type" value="Genomic_DNA"/>
</dbReference>
<dbReference type="Gene3D" id="6.10.140.1330">
    <property type="match status" value="1"/>
</dbReference>
<gene>
    <name evidence="12" type="ORF">AAGV33_13085</name>
</gene>
<evidence type="ECO:0000256" key="7">
    <source>
        <dbReference type="ARBA" id="ARBA00023065"/>
    </source>
</evidence>
<evidence type="ECO:0000313" key="13">
    <source>
        <dbReference type="Proteomes" id="UP001574170"/>
    </source>
</evidence>
<comment type="subcellular location">
    <subcellularLocation>
        <location evidence="1 10">Cell membrane</location>
        <topology evidence="1 10">Multi-pass membrane protein</topology>
    </subcellularLocation>
</comment>
<evidence type="ECO:0000256" key="8">
    <source>
        <dbReference type="ARBA" id="ARBA00023136"/>
    </source>
</evidence>
<keyword evidence="9 10" id="KW-0739">Sodium transport</keyword>
<reference evidence="12 13" key="1">
    <citation type="submission" date="2024-04" db="EMBL/GenBank/DDBJ databases">
        <title>New Clade of Flavobacterium.</title>
        <authorList>
            <person name="Matos L."/>
            <person name="Proenca D.N."/>
            <person name="Fransisco R.M."/>
            <person name="Chung A.P."/>
            <person name="Maccario L."/>
            <person name="Sorensen S.J."/>
            <person name="Morais P.V."/>
        </authorList>
    </citation>
    <scope>NUCLEOTIDE SEQUENCE [LARGE SCALE GENOMIC DNA]</scope>
    <source>
        <strain evidence="12 13">FBOR7N2.3</strain>
    </source>
</reference>
<keyword evidence="5 10" id="KW-1133">Transmembrane helix</keyword>
<evidence type="ECO:0000256" key="3">
    <source>
        <dbReference type="ARBA" id="ARBA00022475"/>
    </source>
</evidence>
<feature type="transmembrane region" description="Helical" evidence="10">
    <location>
        <begin position="305"/>
        <end position="332"/>
    </location>
</feature>
<feature type="transmembrane region" description="Helical" evidence="10">
    <location>
        <begin position="265"/>
        <end position="285"/>
    </location>
</feature>
<name>A0ABV4TMM1_9FLAO</name>
<comment type="similarity">
    <text evidence="10">Belongs to the monovalent cation:proton antiporter 1 (CPA1) transporter (TC 2.A.36) family.</text>
</comment>
<feature type="transmembrane region" description="Helical" evidence="10">
    <location>
        <begin position="386"/>
        <end position="409"/>
    </location>
</feature>
<keyword evidence="7 10" id="KW-0406">Ion transport</keyword>
<keyword evidence="2 10" id="KW-0813">Transport</keyword>
<feature type="transmembrane region" description="Helical" evidence="10">
    <location>
        <begin position="113"/>
        <end position="137"/>
    </location>
</feature>
<evidence type="ECO:0000256" key="6">
    <source>
        <dbReference type="ARBA" id="ARBA00023053"/>
    </source>
</evidence>
<dbReference type="InterPro" id="IPR018422">
    <property type="entry name" value="Cation/H_exchanger_CPA1"/>
</dbReference>